<name>A0A200PT28_MACCD</name>
<dbReference type="Proteomes" id="UP000195402">
    <property type="component" value="Unassembled WGS sequence"/>
</dbReference>
<dbReference type="AlphaFoldDB" id="A0A200PT28"/>
<proteinExistence type="predicted"/>
<sequence>MVRGNNTPSTDSSLSCASCGKPAHLQTLMTYPISSMRTVPAHIDKPDWAIDANPLRLRTNYWLLYWFLQMIGVTVREQW</sequence>
<dbReference type="InParanoid" id="A0A200PT28"/>
<reference evidence="1 2" key="1">
    <citation type="journal article" date="2017" name="Mol. Plant">
        <title>The Genome of Medicinal Plant Macleaya cordata Provides New Insights into Benzylisoquinoline Alkaloids Metabolism.</title>
        <authorList>
            <person name="Liu X."/>
            <person name="Liu Y."/>
            <person name="Huang P."/>
            <person name="Ma Y."/>
            <person name="Qing Z."/>
            <person name="Tang Q."/>
            <person name="Cao H."/>
            <person name="Cheng P."/>
            <person name="Zheng Y."/>
            <person name="Yuan Z."/>
            <person name="Zhou Y."/>
            <person name="Liu J."/>
            <person name="Tang Z."/>
            <person name="Zhuo Y."/>
            <person name="Zhang Y."/>
            <person name="Yu L."/>
            <person name="Huang J."/>
            <person name="Yang P."/>
            <person name="Peng Q."/>
            <person name="Zhang J."/>
            <person name="Jiang W."/>
            <person name="Zhang Z."/>
            <person name="Lin K."/>
            <person name="Ro D.K."/>
            <person name="Chen X."/>
            <person name="Xiong X."/>
            <person name="Shang Y."/>
            <person name="Huang S."/>
            <person name="Zeng J."/>
        </authorList>
    </citation>
    <scope>NUCLEOTIDE SEQUENCE [LARGE SCALE GENOMIC DNA]</scope>
    <source>
        <strain evidence="2">cv. BLH2017</strain>
        <tissue evidence="1">Root</tissue>
    </source>
</reference>
<keyword evidence="2" id="KW-1185">Reference proteome</keyword>
<gene>
    <name evidence="1" type="ORF">BVC80_1797g31</name>
</gene>
<organism evidence="1 2">
    <name type="scientific">Macleaya cordata</name>
    <name type="common">Five-seeded plume-poppy</name>
    <name type="synonym">Bocconia cordata</name>
    <dbReference type="NCBI Taxonomy" id="56857"/>
    <lineage>
        <taxon>Eukaryota</taxon>
        <taxon>Viridiplantae</taxon>
        <taxon>Streptophyta</taxon>
        <taxon>Embryophyta</taxon>
        <taxon>Tracheophyta</taxon>
        <taxon>Spermatophyta</taxon>
        <taxon>Magnoliopsida</taxon>
        <taxon>Ranunculales</taxon>
        <taxon>Papaveraceae</taxon>
        <taxon>Papaveroideae</taxon>
        <taxon>Macleaya</taxon>
    </lineage>
</organism>
<dbReference type="EMBL" id="MVGT01004128">
    <property type="protein sequence ID" value="OVA01345.1"/>
    <property type="molecule type" value="Genomic_DNA"/>
</dbReference>
<comment type="caution">
    <text evidence="1">The sequence shown here is derived from an EMBL/GenBank/DDBJ whole genome shotgun (WGS) entry which is preliminary data.</text>
</comment>
<dbReference type="OrthoDB" id="3209743at2759"/>
<accession>A0A200PT28</accession>
<evidence type="ECO:0000313" key="2">
    <source>
        <dbReference type="Proteomes" id="UP000195402"/>
    </source>
</evidence>
<protein>
    <submittedName>
        <fullName evidence="1">Uncharacterized protein</fullName>
    </submittedName>
</protein>
<evidence type="ECO:0000313" key="1">
    <source>
        <dbReference type="EMBL" id="OVA01345.1"/>
    </source>
</evidence>